<dbReference type="Proteomes" id="UP000292729">
    <property type="component" value="Unassembled WGS sequence"/>
</dbReference>
<dbReference type="EMBL" id="SHPR01000051">
    <property type="protein sequence ID" value="TCD82055.1"/>
    <property type="molecule type" value="Genomic_DNA"/>
</dbReference>
<reference evidence="1" key="2">
    <citation type="submission" date="2019-02" db="EMBL/GenBank/DDBJ databases">
        <authorList>
            <person name="Odamaki T."/>
        </authorList>
    </citation>
    <scope>NUCLEOTIDE SEQUENCE</scope>
    <source>
        <strain evidence="1">MCC10008</strain>
        <strain evidence="2">MCC10102</strain>
        <strain evidence="3">MCC10119</strain>
    </source>
</reference>
<evidence type="ECO:0000313" key="2">
    <source>
        <dbReference type="EMBL" id="TCF43372.1"/>
    </source>
</evidence>
<proteinExistence type="predicted"/>
<evidence type="ECO:0000313" key="5">
    <source>
        <dbReference type="Proteomes" id="UP000292692"/>
    </source>
</evidence>
<comment type="caution">
    <text evidence="1">The sequence shown here is derived from an EMBL/GenBank/DDBJ whole genome shotgun (WGS) entry which is preliminary data.</text>
</comment>
<evidence type="ECO:0000313" key="6">
    <source>
        <dbReference type="Proteomes" id="UP000292729"/>
    </source>
</evidence>
<dbReference type="RefSeq" id="WP_131215182.1">
    <property type="nucleotide sequence ID" value="NZ_SHPR01000051.1"/>
</dbReference>
<protein>
    <submittedName>
        <fullName evidence="1">Uncharacterized protein</fullName>
    </submittedName>
</protein>
<dbReference type="EMBL" id="SHSV01000032">
    <property type="protein sequence ID" value="TCF43372.1"/>
    <property type="molecule type" value="Genomic_DNA"/>
</dbReference>
<evidence type="ECO:0000313" key="4">
    <source>
        <dbReference type="Proteomes" id="UP000292241"/>
    </source>
</evidence>
<organism evidence="1 4">
    <name type="scientific">Bifidobacterium longum subsp. longum</name>
    <dbReference type="NCBI Taxonomy" id="1679"/>
    <lineage>
        <taxon>Bacteria</taxon>
        <taxon>Bacillati</taxon>
        <taxon>Actinomycetota</taxon>
        <taxon>Actinomycetes</taxon>
        <taxon>Bifidobacteriales</taxon>
        <taxon>Bifidobacteriaceae</taxon>
        <taxon>Bifidobacterium</taxon>
    </lineage>
</organism>
<reference evidence="4 5" key="1">
    <citation type="journal article" date="2018" name="Sci. Rep.">
        <title>Genomic diversity and distribution of Bifidobacterium longum subsp. longum across the human lifespan.</title>
        <authorList>
            <person name="Odamaki T."/>
            <person name="Bottacini F."/>
            <person name="Kato K."/>
            <person name="Mitsuyama E."/>
            <person name="Yoshida K."/>
            <person name="Horigome A."/>
            <person name="Xiao J.Z."/>
            <person name="van Sinderen D."/>
        </authorList>
    </citation>
    <scope>NUCLEOTIDE SEQUENCE [LARGE SCALE GENOMIC DNA]</scope>
    <source>
        <strain evidence="1 4">MCC10008</strain>
        <strain evidence="2 5">MCC10102</strain>
        <strain evidence="3 6">MCC10119</strain>
    </source>
</reference>
<gene>
    <name evidence="1" type="ORF">MCC10008_1962</name>
    <name evidence="2" type="ORF">MCC10102_1856</name>
    <name evidence="3" type="ORF">MCC10119_1830</name>
</gene>
<dbReference type="EMBL" id="SHTI01000033">
    <property type="protein sequence ID" value="TCF68159.1"/>
    <property type="molecule type" value="Genomic_DNA"/>
</dbReference>
<evidence type="ECO:0000313" key="3">
    <source>
        <dbReference type="EMBL" id="TCF68159.1"/>
    </source>
</evidence>
<dbReference type="Proteomes" id="UP000292241">
    <property type="component" value="Unassembled WGS sequence"/>
</dbReference>
<name>A0A4R0SHJ1_BIFLL</name>
<evidence type="ECO:0000313" key="1">
    <source>
        <dbReference type="EMBL" id="TCD82055.1"/>
    </source>
</evidence>
<dbReference type="Proteomes" id="UP000292692">
    <property type="component" value="Unassembled WGS sequence"/>
</dbReference>
<sequence length="121" mass="11567">MTTAQFKVTNKPLDPTAATGEIALYDADGNPISLSAGGQTITSVKAVALAAGTVPTATLADGMLTIGIPAGAKGDPGSPGAPGVGVKSISLTKGTDGNITGGTLTKTDNSTAAIPVTTATA</sequence>
<dbReference type="AlphaFoldDB" id="A0A4R0SHJ1"/>
<accession>A0A4R0SHJ1</accession>